<keyword evidence="3" id="KW-0285">Flavoprotein</keyword>
<dbReference type="RefSeq" id="XP_030995352.1">
    <property type="nucleotide sequence ID" value="XM_031140410.1"/>
</dbReference>
<dbReference type="InterPro" id="IPR050346">
    <property type="entry name" value="FMO-like"/>
</dbReference>
<evidence type="ECO:0008006" key="10">
    <source>
        <dbReference type="Google" id="ProtNLM"/>
    </source>
</evidence>
<dbReference type="GO" id="GO:0004499">
    <property type="term" value="F:N,N-dimethylaniline monooxygenase activity"/>
    <property type="evidence" value="ECO:0007669"/>
    <property type="project" value="InterPro"/>
</dbReference>
<evidence type="ECO:0000256" key="2">
    <source>
        <dbReference type="ARBA" id="ARBA00009183"/>
    </source>
</evidence>
<dbReference type="InterPro" id="IPR020946">
    <property type="entry name" value="Flavin_mOase-like"/>
</dbReference>
<dbReference type="GO" id="GO:0050660">
    <property type="term" value="F:flavin adenine dinucleotide binding"/>
    <property type="evidence" value="ECO:0007669"/>
    <property type="project" value="InterPro"/>
</dbReference>
<organism evidence="8 9">
    <name type="scientific">Thyridium curvatum</name>
    <dbReference type="NCBI Taxonomy" id="1093900"/>
    <lineage>
        <taxon>Eukaryota</taxon>
        <taxon>Fungi</taxon>
        <taxon>Dikarya</taxon>
        <taxon>Ascomycota</taxon>
        <taxon>Pezizomycotina</taxon>
        <taxon>Sordariomycetes</taxon>
        <taxon>Sordariomycetidae</taxon>
        <taxon>Thyridiales</taxon>
        <taxon>Thyridiaceae</taxon>
        <taxon>Thyridium</taxon>
    </lineage>
</organism>
<dbReference type="AlphaFoldDB" id="A0A507B9A7"/>
<proteinExistence type="inferred from homology"/>
<evidence type="ECO:0000256" key="7">
    <source>
        <dbReference type="ARBA" id="ARBA00023033"/>
    </source>
</evidence>
<dbReference type="EMBL" id="SKBQ01000032">
    <property type="protein sequence ID" value="TPX13641.1"/>
    <property type="molecule type" value="Genomic_DNA"/>
</dbReference>
<dbReference type="FunCoup" id="A0A507B9A7">
    <property type="interactions" value="598"/>
</dbReference>
<comment type="cofactor">
    <cofactor evidence="1">
        <name>FAD</name>
        <dbReference type="ChEBI" id="CHEBI:57692"/>
    </cofactor>
</comment>
<dbReference type="OrthoDB" id="66881at2759"/>
<evidence type="ECO:0000256" key="3">
    <source>
        <dbReference type="ARBA" id="ARBA00022630"/>
    </source>
</evidence>
<dbReference type="PIRSF" id="PIRSF000332">
    <property type="entry name" value="FMO"/>
    <property type="match status" value="1"/>
</dbReference>
<gene>
    <name evidence="8" type="ORF">E0L32_005844</name>
</gene>
<comment type="caution">
    <text evidence="8">The sequence shown here is derived from an EMBL/GenBank/DDBJ whole genome shotgun (WGS) entry which is preliminary data.</text>
</comment>
<reference evidence="8 9" key="1">
    <citation type="submission" date="2019-06" db="EMBL/GenBank/DDBJ databases">
        <title>Draft genome sequence of the filamentous fungus Phialemoniopsis curvata isolated from diesel fuel.</title>
        <authorList>
            <person name="Varaljay V.A."/>
            <person name="Lyon W.J."/>
            <person name="Crouch A.L."/>
            <person name="Drake C.E."/>
            <person name="Hollomon J.M."/>
            <person name="Nadeau L.J."/>
            <person name="Nunn H.S."/>
            <person name="Stevenson B.S."/>
            <person name="Bojanowski C.L."/>
            <person name="Crookes-Goodson W.J."/>
        </authorList>
    </citation>
    <scope>NUCLEOTIDE SEQUENCE [LARGE SCALE GENOMIC DNA]</scope>
    <source>
        <strain evidence="8 9">D216</strain>
    </source>
</reference>
<dbReference type="GO" id="GO:0050661">
    <property type="term" value="F:NADP binding"/>
    <property type="evidence" value="ECO:0007669"/>
    <property type="project" value="InterPro"/>
</dbReference>
<keyword evidence="4" id="KW-0274">FAD</keyword>
<keyword evidence="7" id="KW-0503">Monooxygenase</keyword>
<evidence type="ECO:0000256" key="1">
    <source>
        <dbReference type="ARBA" id="ARBA00001974"/>
    </source>
</evidence>
<dbReference type="InterPro" id="IPR036188">
    <property type="entry name" value="FAD/NAD-bd_sf"/>
</dbReference>
<dbReference type="Pfam" id="PF00743">
    <property type="entry name" value="FMO-like"/>
    <property type="match status" value="2"/>
</dbReference>
<keyword evidence="5" id="KW-0521">NADP</keyword>
<dbReference type="Pfam" id="PF13450">
    <property type="entry name" value="NAD_binding_8"/>
    <property type="match status" value="1"/>
</dbReference>
<sequence length="491" mass="55013">MSPMYLDEKLGVDRVAIIGAGPCGLAMAKYLLAEKKFTKIEVFEQRASVGGVWNYTPLNVIDNDFTVPRTHPTKLPDTAVRVNNSETAQFVSPVYEFLETNIPHSLMNYADQGFPSGSSLFPKHAVVKQYLVDYAAELQPYLTLQTQILDVCKSRAESGKSCWELQILDLKSNQTRKEMFDAVVVASGHYNDPYIPDIKGLAEFNETHPGAISHSKFYRRPDQYQDKKVIVVGNSASGIDISAQVGTVCKQPIIVSEKSTPATPVEKRSYVKSVPEIVEVDSKTRSIRFADGDVETDVDAIVFCTGYFYSYPFLKSLSPPVVTDGSCARNLYEHVLYIDDPTLAFLGIPQRVVPFPIAEVQSAWVSRIWADRLPMPPVEDMRKSEEATFLAKGARAMHNMAFPQDADYINRLHDAAVSAKPVQGLDNEGKGKIPPYWGEDKRWARERFPMIKIASRALGDKRHEIRTLKELGFDYEAWKASGSKELEEKLI</sequence>
<dbReference type="InParanoid" id="A0A507B9A7"/>
<dbReference type="Gene3D" id="3.50.50.60">
    <property type="entry name" value="FAD/NAD(P)-binding domain"/>
    <property type="match status" value="2"/>
</dbReference>
<keyword evidence="6" id="KW-0560">Oxidoreductase</keyword>
<dbReference type="SUPFAM" id="SSF51905">
    <property type="entry name" value="FAD/NAD(P)-binding domain"/>
    <property type="match status" value="2"/>
</dbReference>
<dbReference type="PRINTS" id="PR00370">
    <property type="entry name" value="FMOXYGENASE"/>
</dbReference>
<dbReference type="FunFam" id="3.50.50.60:FF:000138">
    <property type="entry name" value="Flavin-containing monooxygenase"/>
    <property type="match status" value="1"/>
</dbReference>
<evidence type="ECO:0000313" key="9">
    <source>
        <dbReference type="Proteomes" id="UP000319257"/>
    </source>
</evidence>
<dbReference type="InterPro" id="IPR000960">
    <property type="entry name" value="Flavin_mOase"/>
</dbReference>
<accession>A0A507B9A7</accession>
<protein>
    <recommendedName>
        <fullName evidence="10">Thiol-specific monooxygenase</fullName>
    </recommendedName>
</protein>
<evidence type="ECO:0000256" key="5">
    <source>
        <dbReference type="ARBA" id="ARBA00022857"/>
    </source>
</evidence>
<dbReference type="Proteomes" id="UP000319257">
    <property type="component" value="Unassembled WGS sequence"/>
</dbReference>
<dbReference type="GeneID" id="41973291"/>
<keyword evidence="9" id="KW-1185">Reference proteome</keyword>
<evidence type="ECO:0000256" key="4">
    <source>
        <dbReference type="ARBA" id="ARBA00022827"/>
    </source>
</evidence>
<comment type="similarity">
    <text evidence="2">Belongs to the FMO family.</text>
</comment>
<evidence type="ECO:0000313" key="8">
    <source>
        <dbReference type="EMBL" id="TPX13641.1"/>
    </source>
</evidence>
<evidence type="ECO:0000256" key="6">
    <source>
        <dbReference type="ARBA" id="ARBA00023002"/>
    </source>
</evidence>
<name>A0A507B9A7_9PEZI</name>
<dbReference type="PANTHER" id="PTHR23023">
    <property type="entry name" value="DIMETHYLANILINE MONOOXYGENASE"/>
    <property type="match status" value="1"/>
</dbReference>